<evidence type="ECO:0000313" key="3">
    <source>
        <dbReference type="Proteomes" id="UP000308199"/>
    </source>
</evidence>
<protein>
    <submittedName>
        <fullName evidence="2">Uncharacterized protein</fullName>
    </submittedName>
</protein>
<dbReference type="EMBL" id="SGPK01000005">
    <property type="protein sequence ID" value="THH12020.1"/>
    <property type="molecule type" value="Genomic_DNA"/>
</dbReference>
<comment type="caution">
    <text evidence="2">The sequence shown here is derived from an EMBL/GenBank/DDBJ whole genome shotgun (WGS) entry which is preliminary data.</text>
</comment>
<dbReference type="Proteomes" id="UP000308199">
    <property type="component" value="Unassembled WGS sequence"/>
</dbReference>
<organism evidence="2 3">
    <name type="scientific">Phellinidium pouzarii</name>
    <dbReference type="NCBI Taxonomy" id="167371"/>
    <lineage>
        <taxon>Eukaryota</taxon>
        <taxon>Fungi</taxon>
        <taxon>Dikarya</taxon>
        <taxon>Basidiomycota</taxon>
        <taxon>Agaricomycotina</taxon>
        <taxon>Agaricomycetes</taxon>
        <taxon>Hymenochaetales</taxon>
        <taxon>Hymenochaetaceae</taxon>
        <taxon>Phellinidium</taxon>
    </lineage>
</organism>
<feature type="region of interest" description="Disordered" evidence="1">
    <location>
        <begin position="1"/>
        <end position="42"/>
    </location>
</feature>
<evidence type="ECO:0000256" key="1">
    <source>
        <dbReference type="SAM" id="MobiDB-lite"/>
    </source>
</evidence>
<gene>
    <name evidence="2" type="ORF">EW145_g265</name>
</gene>
<name>A0A4S4LPJ1_9AGAM</name>
<keyword evidence="3" id="KW-1185">Reference proteome</keyword>
<dbReference type="AlphaFoldDB" id="A0A4S4LPJ1"/>
<evidence type="ECO:0000313" key="2">
    <source>
        <dbReference type="EMBL" id="THH12020.1"/>
    </source>
</evidence>
<proteinExistence type="predicted"/>
<feature type="compositionally biased region" description="Polar residues" evidence="1">
    <location>
        <begin position="27"/>
        <end position="42"/>
    </location>
</feature>
<reference evidence="2 3" key="1">
    <citation type="submission" date="2019-02" db="EMBL/GenBank/DDBJ databases">
        <title>Genome sequencing of the rare red list fungi Phellinidium pouzarii.</title>
        <authorList>
            <person name="Buettner E."/>
            <person name="Kellner H."/>
        </authorList>
    </citation>
    <scope>NUCLEOTIDE SEQUENCE [LARGE SCALE GENOMIC DNA]</scope>
    <source>
        <strain evidence="2 3">DSM 108285</strain>
    </source>
</reference>
<sequence length="208" mass="22866">MPRLLDIPAQSSGNDHSAASGLDVERTSVQASNEPTTTSGDVAVTTSTRSRLDILPALSYNSDSLTMIPASPSTASSSLLPSPPLPSPSPVFSPMIPNRHTAVVSFLGSLRRDLTLFLPTFIELGIKDGEDLVTLREMPRKENKKWFDELVARGKFTPFDAHVILCTLHGQLYIRLRHVSDFNAACSHVFFCIVNILYRSCKTFLLSY</sequence>
<accession>A0A4S4LPJ1</accession>